<keyword evidence="3" id="KW-1185">Reference proteome</keyword>
<dbReference type="RefSeq" id="WP_379041821.1">
    <property type="nucleotide sequence ID" value="NZ_JBHSKW010000018.1"/>
</dbReference>
<dbReference type="Proteomes" id="UP001597546">
    <property type="component" value="Unassembled WGS sequence"/>
</dbReference>
<proteinExistence type="predicted"/>
<feature type="region of interest" description="Disordered" evidence="1">
    <location>
        <begin position="1"/>
        <end position="24"/>
    </location>
</feature>
<comment type="caution">
    <text evidence="2">The sequence shown here is derived from an EMBL/GenBank/DDBJ whole genome shotgun (WGS) entry which is preliminary data.</text>
</comment>
<name>A0ABW5TR85_9SPHI</name>
<dbReference type="EMBL" id="JBHULV010000014">
    <property type="protein sequence ID" value="MFD2731030.1"/>
    <property type="molecule type" value="Genomic_DNA"/>
</dbReference>
<protein>
    <submittedName>
        <fullName evidence="2">Uncharacterized protein</fullName>
    </submittedName>
</protein>
<sequence length="114" mass="12567">MDNRKPSEKQSTQGSSPHPIAKPDASLVTMTRLWKAVRVNGSIVKRIPKSNNHSLPSNSALFYAVGMQKLEQNVNRFIYCGKSLTPALSEGEGELINWKLAVSKVNVTFPLAMI</sequence>
<gene>
    <name evidence="2" type="ORF">ACFSSE_04875</name>
</gene>
<reference evidence="3" key="1">
    <citation type="journal article" date="2019" name="Int. J. Syst. Evol. Microbiol.">
        <title>The Global Catalogue of Microorganisms (GCM) 10K type strain sequencing project: providing services to taxonomists for standard genome sequencing and annotation.</title>
        <authorList>
            <consortium name="The Broad Institute Genomics Platform"/>
            <consortium name="The Broad Institute Genome Sequencing Center for Infectious Disease"/>
            <person name="Wu L."/>
            <person name="Ma J."/>
        </authorList>
    </citation>
    <scope>NUCLEOTIDE SEQUENCE [LARGE SCALE GENOMIC DNA]</scope>
    <source>
        <strain evidence="3">KCTC 42456</strain>
    </source>
</reference>
<accession>A0ABW5TR85</accession>
<evidence type="ECO:0000256" key="1">
    <source>
        <dbReference type="SAM" id="MobiDB-lite"/>
    </source>
</evidence>
<evidence type="ECO:0000313" key="2">
    <source>
        <dbReference type="EMBL" id="MFD2731030.1"/>
    </source>
</evidence>
<organism evidence="2 3">
    <name type="scientific">Pedobacter alpinus</name>
    <dbReference type="NCBI Taxonomy" id="1590643"/>
    <lineage>
        <taxon>Bacteria</taxon>
        <taxon>Pseudomonadati</taxon>
        <taxon>Bacteroidota</taxon>
        <taxon>Sphingobacteriia</taxon>
        <taxon>Sphingobacteriales</taxon>
        <taxon>Sphingobacteriaceae</taxon>
        <taxon>Pedobacter</taxon>
    </lineage>
</organism>
<evidence type="ECO:0000313" key="3">
    <source>
        <dbReference type="Proteomes" id="UP001597546"/>
    </source>
</evidence>